<protein>
    <recommendedName>
        <fullName evidence="3">Biogenesis of lysosome-related organelles complex 1 subunit 7</fullName>
    </recommendedName>
</protein>
<sequence length="110" mass="12113">MEELSGSADNLAQASLTAEELSELLDKKALSLQKTVKATAHDTLEHLSLQATLAAGLENSAVDMVNESKRLVSGCLRLKRELRGIDLMTRRAQQLRKSVQLLEKELEALQ</sequence>
<dbReference type="Proteomes" id="UP001438707">
    <property type="component" value="Unassembled WGS sequence"/>
</dbReference>
<accession>A0AAW1QYT0</accession>
<evidence type="ECO:0008006" key="3">
    <source>
        <dbReference type="Google" id="ProtNLM"/>
    </source>
</evidence>
<dbReference type="AlphaFoldDB" id="A0AAW1QYT0"/>
<evidence type="ECO:0000313" key="1">
    <source>
        <dbReference type="EMBL" id="KAK9826617.1"/>
    </source>
</evidence>
<comment type="caution">
    <text evidence="1">The sequence shown here is derived from an EMBL/GenBank/DDBJ whole genome shotgun (WGS) entry which is preliminary data.</text>
</comment>
<name>A0AAW1QYT0_9CHLO</name>
<organism evidence="1 2">
    <name type="scientific">Apatococcus lobatus</name>
    <dbReference type="NCBI Taxonomy" id="904363"/>
    <lineage>
        <taxon>Eukaryota</taxon>
        <taxon>Viridiplantae</taxon>
        <taxon>Chlorophyta</taxon>
        <taxon>core chlorophytes</taxon>
        <taxon>Trebouxiophyceae</taxon>
        <taxon>Chlorellales</taxon>
        <taxon>Chlorellaceae</taxon>
        <taxon>Apatococcus</taxon>
    </lineage>
</organism>
<gene>
    <name evidence="1" type="ORF">WJX74_006205</name>
</gene>
<evidence type="ECO:0000313" key="2">
    <source>
        <dbReference type="Proteomes" id="UP001438707"/>
    </source>
</evidence>
<keyword evidence="2" id="KW-1185">Reference proteome</keyword>
<reference evidence="1 2" key="1">
    <citation type="journal article" date="2024" name="Nat. Commun.">
        <title>Phylogenomics reveals the evolutionary origins of lichenization in chlorophyte algae.</title>
        <authorList>
            <person name="Puginier C."/>
            <person name="Libourel C."/>
            <person name="Otte J."/>
            <person name="Skaloud P."/>
            <person name="Haon M."/>
            <person name="Grisel S."/>
            <person name="Petersen M."/>
            <person name="Berrin J.G."/>
            <person name="Delaux P.M."/>
            <person name="Dal Grande F."/>
            <person name="Keller J."/>
        </authorList>
    </citation>
    <scope>NUCLEOTIDE SEQUENCE [LARGE SCALE GENOMIC DNA]</scope>
    <source>
        <strain evidence="1 2">SAG 2145</strain>
    </source>
</reference>
<proteinExistence type="predicted"/>
<dbReference type="EMBL" id="JALJOS010000020">
    <property type="protein sequence ID" value="KAK9826617.1"/>
    <property type="molecule type" value="Genomic_DNA"/>
</dbReference>